<dbReference type="InterPro" id="IPR050256">
    <property type="entry name" value="Glycosyltransferase_2"/>
</dbReference>
<organism evidence="9 10">
    <name type="scientific">Magnetofaba australis IT-1</name>
    <dbReference type="NCBI Taxonomy" id="1434232"/>
    <lineage>
        <taxon>Bacteria</taxon>
        <taxon>Pseudomonadati</taxon>
        <taxon>Pseudomonadota</taxon>
        <taxon>Magnetococcia</taxon>
        <taxon>Magnetococcales</taxon>
        <taxon>Magnetococcaceae</taxon>
        <taxon>Magnetofaba</taxon>
    </lineage>
</organism>
<evidence type="ECO:0000256" key="6">
    <source>
        <dbReference type="ARBA" id="ARBA00023136"/>
    </source>
</evidence>
<proteinExistence type="predicted"/>
<feature type="domain" description="Glycosyltransferase 2-like" evidence="8">
    <location>
        <begin position="15"/>
        <end position="179"/>
    </location>
</feature>
<evidence type="ECO:0000313" key="10">
    <source>
        <dbReference type="Proteomes" id="UP000194003"/>
    </source>
</evidence>
<dbReference type="GO" id="GO:0005886">
    <property type="term" value="C:plasma membrane"/>
    <property type="evidence" value="ECO:0007669"/>
    <property type="project" value="TreeGrafter"/>
</dbReference>
<keyword evidence="2" id="KW-0328">Glycosyltransferase</keyword>
<dbReference type="SUPFAM" id="SSF53448">
    <property type="entry name" value="Nucleotide-diphospho-sugar transferases"/>
    <property type="match status" value="1"/>
</dbReference>
<keyword evidence="6 7" id="KW-0472">Membrane</keyword>
<evidence type="ECO:0000256" key="4">
    <source>
        <dbReference type="ARBA" id="ARBA00022692"/>
    </source>
</evidence>
<reference evidence="9 10" key="1">
    <citation type="journal article" date="2016" name="BMC Genomics">
        <title>Combined genomic and structural analyses of a cultured magnetotactic bacterium reveals its niche adaptation to a dynamic environment.</title>
        <authorList>
            <person name="Araujo A.C."/>
            <person name="Morillo V."/>
            <person name="Cypriano J."/>
            <person name="Teixeira L.C."/>
            <person name="Leao P."/>
            <person name="Lyra S."/>
            <person name="Almeida L.G."/>
            <person name="Bazylinski D.A."/>
            <person name="Vasconcellos A.T."/>
            <person name="Abreu F."/>
            <person name="Lins U."/>
        </authorList>
    </citation>
    <scope>NUCLEOTIDE SEQUENCE [LARGE SCALE GENOMIC DNA]</scope>
    <source>
        <strain evidence="9 10">IT-1</strain>
    </source>
</reference>
<dbReference type="GO" id="GO:0016757">
    <property type="term" value="F:glycosyltransferase activity"/>
    <property type="evidence" value="ECO:0007669"/>
    <property type="project" value="UniProtKB-KW"/>
</dbReference>
<evidence type="ECO:0000313" key="9">
    <source>
        <dbReference type="EMBL" id="OSM05200.1"/>
    </source>
</evidence>
<accession>A0A1Y2K6N6</accession>
<sequence length="326" mass="36879">MSQQHSDAAQPQLLSAVFSMRNEEGVLDELIARMRAALDPVENLDYELIFVNDDSTDRSLEILTAYAAEDKRIKVINTSRRFGVIQGNLAGFRHAKGDAIVYLDADLQDPPELIPTLIEKWREGAEVVHTTRTHRHGENPVKMAITRGAYRVINFFSEIEIPMDTGNFKLISRRAMDELLKIKEQEPFLRGLVCWVGFKQEFVYYERQARYAGVTHFALLRSFNPTRSFVSGVIAFSTIPLYFALLLGMLVSSGSFAYLLYIIVTRLTGMHQPGWSAIMVTMLFLGGVILFTIGVLGVYIAQIYANVQGRPQYIIDNKINLDEDES</sequence>
<dbReference type="EMBL" id="LVJN01000018">
    <property type="protein sequence ID" value="OSM05200.1"/>
    <property type="molecule type" value="Genomic_DNA"/>
</dbReference>
<comment type="subcellular location">
    <subcellularLocation>
        <location evidence="1">Membrane</location>
        <topology evidence="1">Multi-pass membrane protein</topology>
    </subcellularLocation>
</comment>
<evidence type="ECO:0000256" key="1">
    <source>
        <dbReference type="ARBA" id="ARBA00004141"/>
    </source>
</evidence>
<dbReference type="PANTHER" id="PTHR48090:SF1">
    <property type="entry name" value="PROPHAGE BACTOPRENOL GLUCOSYL TRANSFERASE HOMOLOG"/>
    <property type="match status" value="1"/>
</dbReference>
<evidence type="ECO:0000256" key="5">
    <source>
        <dbReference type="ARBA" id="ARBA00022989"/>
    </source>
</evidence>
<protein>
    <submittedName>
        <fullName evidence="9">Putative glycosyl transferase family protein</fullName>
    </submittedName>
</protein>
<dbReference type="CDD" id="cd04187">
    <property type="entry name" value="DPM1_like_bac"/>
    <property type="match status" value="1"/>
</dbReference>
<feature type="transmembrane region" description="Helical" evidence="7">
    <location>
        <begin position="276"/>
        <end position="301"/>
    </location>
</feature>
<dbReference type="OrthoDB" id="9807795at2"/>
<dbReference type="Proteomes" id="UP000194003">
    <property type="component" value="Unassembled WGS sequence"/>
</dbReference>
<keyword evidence="5 7" id="KW-1133">Transmembrane helix</keyword>
<comment type="caution">
    <text evidence="9">The sequence shown here is derived from an EMBL/GenBank/DDBJ whole genome shotgun (WGS) entry which is preliminary data.</text>
</comment>
<dbReference type="InterPro" id="IPR029044">
    <property type="entry name" value="Nucleotide-diphossugar_trans"/>
</dbReference>
<evidence type="ECO:0000256" key="2">
    <source>
        <dbReference type="ARBA" id="ARBA00022676"/>
    </source>
</evidence>
<dbReference type="Pfam" id="PF00535">
    <property type="entry name" value="Glycos_transf_2"/>
    <property type="match status" value="1"/>
</dbReference>
<feature type="transmembrane region" description="Helical" evidence="7">
    <location>
        <begin position="241"/>
        <end position="264"/>
    </location>
</feature>
<gene>
    <name evidence="9" type="ORF">MAIT1_03361</name>
</gene>
<keyword evidence="3 9" id="KW-0808">Transferase</keyword>
<dbReference type="InterPro" id="IPR001173">
    <property type="entry name" value="Glyco_trans_2-like"/>
</dbReference>
<evidence type="ECO:0000256" key="7">
    <source>
        <dbReference type="SAM" id="Phobius"/>
    </source>
</evidence>
<dbReference type="PANTHER" id="PTHR48090">
    <property type="entry name" value="UNDECAPRENYL-PHOSPHATE 4-DEOXY-4-FORMAMIDO-L-ARABINOSE TRANSFERASE-RELATED"/>
    <property type="match status" value="1"/>
</dbReference>
<keyword evidence="10" id="KW-1185">Reference proteome</keyword>
<name>A0A1Y2K6N6_9PROT</name>
<dbReference type="STRING" id="1434232.MAIT1_03361"/>
<evidence type="ECO:0000259" key="8">
    <source>
        <dbReference type="Pfam" id="PF00535"/>
    </source>
</evidence>
<dbReference type="RefSeq" id="WP_085441830.1">
    <property type="nucleotide sequence ID" value="NZ_LVJN01000018.1"/>
</dbReference>
<keyword evidence="4 7" id="KW-0812">Transmembrane</keyword>
<evidence type="ECO:0000256" key="3">
    <source>
        <dbReference type="ARBA" id="ARBA00022679"/>
    </source>
</evidence>
<dbReference type="Gene3D" id="3.90.550.10">
    <property type="entry name" value="Spore Coat Polysaccharide Biosynthesis Protein SpsA, Chain A"/>
    <property type="match status" value="1"/>
</dbReference>
<dbReference type="AlphaFoldDB" id="A0A1Y2K6N6"/>